<dbReference type="OrthoDB" id="408179at2759"/>
<dbReference type="EMBL" id="LSRX01000813">
    <property type="protein sequence ID" value="OLP88462.1"/>
    <property type="molecule type" value="Genomic_DNA"/>
</dbReference>
<dbReference type="PANTHER" id="PTHR12366">
    <property type="entry name" value="ASPARTYL/ASPARAGINYL BETA-HYDROXYLASE"/>
    <property type="match status" value="1"/>
</dbReference>
<dbReference type="Proteomes" id="UP000186817">
    <property type="component" value="Unassembled WGS sequence"/>
</dbReference>
<feature type="compositionally biased region" description="Basic and acidic residues" evidence="2">
    <location>
        <begin position="232"/>
        <end position="242"/>
    </location>
</feature>
<dbReference type="InterPro" id="IPR027443">
    <property type="entry name" value="IPNS-like_sf"/>
</dbReference>
<dbReference type="InterPro" id="IPR007803">
    <property type="entry name" value="Asp/Arg/Pro-Hydrxlase"/>
</dbReference>
<feature type="domain" description="Aspartyl/asparaginy/proline hydroxylase" evidence="3">
    <location>
        <begin position="510"/>
        <end position="698"/>
    </location>
</feature>
<feature type="region of interest" description="Disordered" evidence="2">
    <location>
        <begin position="198"/>
        <end position="246"/>
    </location>
</feature>
<evidence type="ECO:0000313" key="5">
    <source>
        <dbReference type="Proteomes" id="UP000186817"/>
    </source>
</evidence>
<keyword evidence="5" id="KW-1185">Reference proteome</keyword>
<protein>
    <submittedName>
        <fullName evidence="4">Aspartyl/asparaginyl beta-hydroxylase</fullName>
    </submittedName>
</protein>
<evidence type="ECO:0000259" key="3">
    <source>
        <dbReference type="Pfam" id="PF05118"/>
    </source>
</evidence>
<dbReference type="Pfam" id="PF05118">
    <property type="entry name" value="Asp_Arg_Hydrox"/>
    <property type="match status" value="1"/>
</dbReference>
<dbReference type="PANTHER" id="PTHR12366:SF29">
    <property type="entry name" value="ASPARTYL BETA-HYDROXYLASE, ISOFORM L"/>
    <property type="match status" value="1"/>
</dbReference>
<name>A0A1Q9CZW7_SYMMI</name>
<evidence type="ECO:0000313" key="4">
    <source>
        <dbReference type="EMBL" id="OLP88462.1"/>
    </source>
</evidence>
<sequence>MALPDATGGVAIVGVSEACWLCREDFVTDGDLDIDGLKGLGFPRDWPQVYTGSDALKSMIGKRGRIPAKRVAVAGPPTPEQLSKLPPVSDLHLVPLHSFGNAETLAKHAGLGVVKGWAVFERLDKPTGTAFVAERYWWNSFPEGTWIDLTPRPQSWQQLLLAEPVSLEESKKTTVLSKEVSQLLCQLLTQRFPSYVPRQPEVKERKAGDAKAKPMPESTSDTIKKQSGYVASERDKRGERKAQKSGVDYSKFDNIEDSDDEKLVPKQALTLPMGLPREAVSRQDYDNVWRALLQDKRLPFTPAPDLDQMWGYYKYGGMDEQALLDQACEVLGKFPCRLDPADWKAKTYTLTKKLEMESREDEARMWSIICILRFPDADAYYNQGVLLNKLCDKVKFGGALQVKLPALDAAQAKMVPVEQYCSLFSRAGVSYYRKSLKTDPKQRPAYINLIGSLERNEPANWYNDVHDLAITAVKHGIWYTKWQRPPHFVPSLPAKPFHDSKDFPLSRALEENYSIIKAEFEAYMEKLANRKDWDDSDKTPGLGDVGNRPGALHDGGLKKSGKWQEVPLFTNCTKQHEYTEQFPETTRILQTHCADATGLAFCGGGDVIFSVLTPGTRLRPHCGPSNARLTCHLAIKVPRSCQQGCHIRVAAEEPRGWEEGRCLVFDDSFEHEVVFAEAKGDEPYPGNRVVLLANFWHPDFGFKNDPEWRQKSDAMMASVDVETLPQTSIMKTPAQP</sequence>
<reference evidence="4 5" key="1">
    <citation type="submission" date="2016-02" db="EMBL/GenBank/DDBJ databases">
        <title>Genome analysis of coral dinoflagellate symbionts highlights evolutionary adaptations to a symbiotic lifestyle.</title>
        <authorList>
            <person name="Aranda M."/>
            <person name="Li Y."/>
            <person name="Liew Y.J."/>
            <person name="Baumgarten S."/>
            <person name="Simakov O."/>
            <person name="Wilson M."/>
            <person name="Piel J."/>
            <person name="Ashoor H."/>
            <person name="Bougouffa S."/>
            <person name="Bajic V.B."/>
            <person name="Ryu T."/>
            <person name="Ravasi T."/>
            <person name="Bayer T."/>
            <person name="Micklem G."/>
            <person name="Kim H."/>
            <person name="Bhak J."/>
            <person name="Lajeunesse T.C."/>
            <person name="Voolstra C.R."/>
        </authorList>
    </citation>
    <scope>NUCLEOTIDE SEQUENCE [LARGE SCALE GENOMIC DNA]</scope>
    <source>
        <strain evidence="4 5">CCMP2467</strain>
    </source>
</reference>
<gene>
    <name evidence="4" type="primary">ASPH</name>
    <name evidence="4" type="ORF">AK812_SmicGene30210</name>
</gene>
<comment type="caution">
    <text evidence="4">The sequence shown here is derived from an EMBL/GenBank/DDBJ whole genome shotgun (WGS) entry which is preliminary data.</text>
</comment>
<dbReference type="GO" id="GO:0062101">
    <property type="term" value="F:peptidyl-aspartic acid 3-dioxygenase activity"/>
    <property type="evidence" value="ECO:0007669"/>
    <property type="project" value="InterPro"/>
</dbReference>
<dbReference type="GO" id="GO:0005783">
    <property type="term" value="C:endoplasmic reticulum"/>
    <property type="evidence" value="ECO:0007669"/>
    <property type="project" value="TreeGrafter"/>
</dbReference>
<dbReference type="InterPro" id="IPR039038">
    <property type="entry name" value="ASPH"/>
</dbReference>
<dbReference type="Gene3D" id="2.60.120.330">
    <property type="entry name" value="B-lactam Antibiotic, Isopenicillin N Synthase, Chain"/>
    <property type="match status" value="1"/>
</dbReference>
<feature type="region of interest" description="Disordered" evidence="2">
    <location>
        <begin position="534"/>
        <end position="557"/>
    </location>
</feature>
<evidence type="ECO:0000256" key="1">
    <source>
        <dbReference type="ARBA" id="ARBA00007730"/>
    </source>
</evidence>
<organism evidence="4 5">
    <name type="scientific">Symbiodinium microadriaticum</name>
    <name type="common">Dinoflagellate</name>
    <name type="synonym">Zooxanthella microadriatica</name>
    <dbReference type="NCBI Taxonomy" id="2951"/>
    <lineage>
        <taxon>Eukaryota</taxon>
        <taxon>Sar</taxon>
        <taxon>Alveolata</taxon>
        <taxon>Dinophyceae</taxon>
        <taxon>Suessiales</taxon>
        <taxon>Symbiodiniaceae</taxon>
        <taxon>Symbiodinium</taxon>
    </lineage>
</organism>
<feature type="compositionally biased region" description="Basic and acidic residues" evidence="2">
    <location>
        <begin position="200"/>
        <end position="214"/>
    </location>
</feature>
<proteinExistence type="inferred from homology"/>
<comment type="similarity">
    <text evidence="1">Belongs to the aspartyl/asparaginyl beta-hydroxylase family.</text>
</comment>
<accession>A0A1Q9CZW7</accession>
<dbReference type="AlphaFoldDB" id="A0A1Q9CZW7"/>
<evidence type="ECO:0000256" key="2">
    <source>
        <dbReference type="SAM" id="MobiDB-lite"/>
    </source>
</evidence>